<reference evidence="2 4" key="3">
    <citation type="submission" date="2018-06" db="EMBL/GenBank/DDBJ databases">
        <authorList>
            <consortium name="Pathogen Informatics"/>
            <person name="Doyle S."/>
        </authorList>
    </citation>
    <scope>NUCLEOTIDE SEQUENCE [LARGE SCALE GENOMIC DNA]</scope>
    <source>
        <strain evidence="2 4">NCTC11327</strain>
    </source>
</reference>
<evidence type="ECO:0000313" key="4">
    <source>
        <dbReference type="Proteomes" id="UP000254626"/>
    </source>
</evidence>
<evidence type="ECO:0000313" key="2">
    <source>
        <dbReference type="EMBL" id="SUQ27548.1"/>
    </source>
</evidence>
<dbReference type="EMBL" id="UHIP01000002">
    <property type="protein sequence ID" value="SUQ27548.1"/>
    <property type="molecule type" value="Genomic_DNA"/>
</dbReference>
<evidence type="ECO:0000313" key="3">
    <source>
        <dbReference type="Proteomes" id="UP000057088"/>
    </source>
</evidence>
<sequence length="499" mass="57692">MRLVRYLSGIKGLSPEGRYLLLAVLFAQLEEGNDQAQRTTDMSVARLRSDFGVSHKVVREVIGYLELNNICEIERDRHGKRSCIFRDRYISKLQGNEPEYIRVALYGFFSRDAKDDREKLEKSLKTKLRPSNLLLMAIFVLHSDEFGLVQQNIFHENRASLLLSESKLRYLMGDISESRLKTQIETLRSIGFIKKEAHGGVSSTYFGKFSKRYLIDLGLIAKSLALVPRVDGAVLKNVSTLTYEVPDQYLTYKRMKECSLRYEFDFELPFKLSFFVLKKIFLDQFVKEKFKDSERGMYCVDGFDLTKLDGVPFVRGIYLTSAILTKVEILTAFILSNYWGNLIQDSTPLFSNIEHDERFQSVLSEKAIFTQKFLSGHEDLNALDVTWRFWQKFLLNLSISLAKSLAKMIQLRDDFTHLKSASVLLYGFEHYNVEKGGYPSCNIWLSFSVGEKHYGIDIVSQKITPSEAFIRRNVQYINHDDKANLNYTYTVQESWLDGS</sequence>
<dbReference type="Proteomes" id="UP000254626">
    <property type="component" value="Unassembled WGS sequence"/>
</dbReference>
<dbReference type="KEGG" id="vfl:AL536_04150"/>
<reference evidence="1" key="2">
    <citation type="submission" date="2018-01" db="EMBL/GenBank/DDBJ databases">
        <title>FDA dAtabase for Regulatory Grade micrObial Sequences (FDA-ARGOS): Supporting development and validation of Infectious Disease Dx tests.</title>
        <authorList>
            <person name="Hoffmann M."/>
            <person name="Allard M."/>
            <person name="Evans P."/>
            <person name="Brown E."/>
            <person name="Tallon L."/>
            <person name="Sadzewicz L."/>
            <person name="Sengamalay N."/>
            <person name="Ott S."/>
            <person name="Godinez A."/>
            <person name="Nagaraj S."/>
            <person name="Vyas G."/>
            <person name="Aluvathingal J."/>
            <person name="Nadendla S."/>
            <person name="Geyer C."/>
            <person name="Sichtig H."/>
        </authorList>
    </citation>
    <scope>NUCLEOTIDE SEQUENCE</scope>
    <source>
        <strain evidence="1">ATCC 33809</strain>
    </source>
</reference>
<keyword evidence="3" id="KW-1185">Reference proteome</keyword>
<organism evidence="2 4">
    <name type="scientific">Vibrio fluvialis</name>
    <dbReference type="NCBI Taxonomy" id="676"/>
    <lineage>
        <taxon>Bacteria</taxon>
        <taxon>Pseudomonadati</taxon>
        <taxon>Pseudomonadota</taxon>
        <taxon>Gammaproteobacteria</taxon>
        <taxon>Vibrionales</taxon>
        <taxon>Vibrionaceae</taxon>
        <taxon>Vibrio</taxon>
    </lineage>
</organism>
<dbReference type="Proteomes" id="UP000057088">
    <property type="component" value="Chromosome 1"/>
</dbReference>
<gene>
    <name evidence="1" type="ORF">AL536_04150</name>
    <name evidence="2" type="ORF">NCTC11327_04443</name>
</gene>
<evidence type="ECO:0000313" key="1">
    <source>
        <dbReference type="EMBL" id="AMF92675.1"/>
    </source>
</evidence>
<accession>A0AAX2LY75</accession>
<dbReference type="EMBL" id="CP014034">
    <property type="protein sequence ID" value="AMF92675.1"/>
    <property type="molecule type" value="Genomic_DNA"/>
</dbReference>
<dbReference type="AlphaFoldDB" id="A0AAX2LY75"/>
<protein>
    <submittedName>
        <fullName evidence="2">Uncharacterized protein</fullName>
    </submittedName>
</protein>
<reference evidence="3" key="1">
    <citation type="submission" date="2015-12" db="EMBL/GenBank/DDBJ databases">
        <title>FDA dAtabase for Regulatory Grade micrObial Sequences (FDA-ARGOS): Supporting development and validation of Infectious Disease Dx tests.</title>
        <authorList>
            <person name="Hoffmann M."/>
            <person name="Allard M."/>
            <person name="Evans P."/>
            <person name="Brown E."/>
            <person name="Tallon L.J."/>
            <person name="Sadzewicz L."/>
            <person name="Sengamalay N."/>
            <person name="Ott S."/>
            <person name="Godinez A."/>
            <person name="Nagaraj S."/>
            <person name="Vyas G."/>
            <person name="Aluvathingal J."/>
            <person name="Nadendla S."/>
            <person name="Geyer C."/>
            <person name="Sichtig H."/>
        </authorList>
    </citation>
    <scope>NUCLEOTIDE SEQUENCE [LARGE SCALE GENOMIC DNA]</scope>
    <source>
        <strain evidence="3">ATCC 33809</strain>
    </source>
</reference>
<name>A0AAX2LY75_VIBFL</name>
<proteinExistence type="predicted"/>